<protein>
    <submittedName>
        <fullName evidence="1">Uncharacterized protein</fullName>
    </submittedName>
</protein>
<gene>
    <name evidence="1" type="ORF">DBV15_06289</name>
</gene>
<evidence type="ECO:0000313" key="1">
    <source>
        <dbReference type="EMBL" id="TGZ47727.1"/>
    </source>
</evidence>
<dbReference type="AlphaFoldDB" id="A0A4S2KIS5"/>
<keyword evidence="2" id="KW-1185">Reference proteome</keyword>
<evidence type="ECO:0000313" key="2">
    <source>
        <dbReference type="Proteomes" id="UP000310200"/>
    </source>
</evidence>
<proteinExistence type="predicted"/>
<comment type="caution">
    <text evidence="1">The sequence shown here is derived from an EMBL/GenBank/DDBJ whole genome shotgun (WGS) entry which is preliminary data.</text>
</comment>
<reference evidence="1 2" key="1">
    <citation type="journal article" date="2019" name="Philos. Trans. R. Soc. Lond., B, Biol. Sci.">
        <title>Ant behaviour and brain gene expression of defending hosts depend on the ecological success of the intruding social parasite.</title>
        <authorList>
            <person name="Kaur R."/>
            <person name="Stoldt M."/>
            <person name="Jongepier E."/>
            <person name="Feldmeyer B."/>
            <person name="Menzel F."/>
            <person name="Bornberg-Bauer E."/>
            <person name="Foitzik S."/>
        </authorList>
    </citation>
    <scope>NUCLEOTIDE SEQUENCE [LARGE SCALE GENOMIC DNA]</scope>
    <source>
        <tissue evidence="1">Whole body</tissue>
    </source>
</reference>
<dbReference type="EMBL" id="QBLH01002716">
    <property type="protein sequence ID" value="TGZ47727.1"/>
    <property type="molecule type" value="Genomic_DNA"/>
</dbReference>
<name>A0A4S2KIS5_9HYME</name>
<accession>A0A4S2KIS5</accession>
<sequence>MSCCAHRGVDPRPLGRSYAVVSVPLSHGHVYVVASTASKPLSYVATLILLDLTRSSEFVPSFR</sequence>
<dbReference type="Proteomes" id="UP000310200">
    <property type="component" value="Unassembled WGS sequence"/>
</dbReference>
<organism evidence="1 2">
    <name type="scientific">Temnothorax longispinosus</name>
    <dbReference type="NCBI Taxonomy" id="300112"/>
    <lineage>
        <taxon>Eukaryota</taxon>
        <taxon>Metazoa</taxon>
        <taxon>Ecdysozoa</taxon>
        <taxon>Arthropoda</taxon>
        <taxon>Hexapoda</taxon>
        <taxon>Insecta</taxon>
        <taxon>Pterygota</taxon>
        <taxon>Neoptera</taxon>
        <taxon>Endopterygota</taxon>
        <taxon>Hymenoptera</taxon>
        <taxon>Apocrita</taxon>
        <taxon>Aculeata</taxon>
        <taxon>Formicoidea</taxon>
        <taxon>Formicidae</taxon>
        <taxon>Myrmicinae</taxon>
        <taxon>Temnothorax</taxon>
    </lineage>
</organism>